<dbReference type="PANTHER" id="PTHR43762">
    <property type="entry name" value="L-GULONOLACTONE OXIDASE"/>
    <property type="match status" value="1"/>
</dbReference>
<dbReference type="PIRSF" id="PIRSF000136">
    <property type="entry name" value="LGO_GLO"/>
    <property type="match status" value="1"/>
</dbReference>
<keyword evidence="1" id="KW-0274">FAD</keyword>
<dbReference type="InterPro" id="IPR016166">
    <property type="entry name" value="FAD-bd_PCMH"/>
</dbReference>
<dbReference type="InterPro" id="IPR006094">
    <property type="entry name" value="Oxid_FAD_bind_N"/>
</dbReference>
<keyword evidence="1" id="KW-0285">Flavoprotein</keyword>
<dbReference type="Gene3D" id="3.30.465.10">
    <property type="match status" value="1"/>
</dbReference>
<protein>
    <submittedName>
        <fullName evidence="4">FAD-binding protein</fullName>
    </submittedName>
</protein>
<comment type="caution">
    <text evidence="4">The sequence shown here is derived from an EMBL/GenBank/DDBJ whole genome shotgun (WGS) entry which is preliminary data.</text>
</comment>
<dbReference type="InterPro" id="IPR036318">
    <property type="entry name" value="FAD-bd_PCMH-like_sf"/>
</dbReference>
<proteinExistence type="predicted"/>
<dbReference type="Gene3D" id="3.30.43.10">
    <property type="entry name" value="Uridine Diphospho-n-acetylenolpyruvylglucosamine Reductase, domain 2"/>
    <property type="match status" value="1"/>
</dbReference>
<evidence type="ECO:0000256" key="2">
    <source>
        <dbReference type="ARBA" id="ARBA00023002"/>
    </source>
</evidence>
<dbReference type="Pfam" id="PF04030">
    <property type="entry name" value="ALO"/>
    <property type="match status" value="1"/>
</dbReference>
<name>A0ABU5Q7I4_9BACT</name>
<evidence type="ECO:0000259" key="3">
    <source>
        <dbReference type="PROSITE" id="PS51387"/>
    </source>
</evidence>
<dbReference type="Gene3D" id="3.30.70.2520">
    <property type="match status" value="1"/>
</dbReference>
<keyword evidence="5" id="KW-1185">Reference proteome</keyword>
<dbReference type="RefSeq" id="WP_323295769.1">
    <property type="nucleotide sequence ID" value="NZ_JAYFUM010000006.1"/>
</dbReference>
<dbReference type="Proteomes" id="UP001302949">
    <property type="component" value="Unassembled WGS sequence"/>
</dbReference>
<dbReference type="InterPro" id="IPR016167">
    <property type="entry name" value="FAD-bd_PCMH_sub1"/>
</dbReference>
<organism evidence="4 5">
    <name type="scientific">Arcicella rigui</name>
    <dbReference type="NCBI Taxonomy" id="797020"/>
    <lineage>
        <taxon>Bacteria</taxon>
        <taxon>Pseudomonadati</taxon>
        <taxon>Bacteroidota</taxon>
        <taxon>Cytophagia</taxon>
        <taxon>Cytophagales</taxon>
        <taxon>Flectobacillaceae</taxon>
        <taxon>Arcicella</taxon>
    </lineage>
</organism>
<accession>A0ABU5Q7I4</accession>
<sequence length="452" mass="50126">MNKRTFLKTTSTLVGGAVLSQFVACKPKKQLAEGERLSNWAGNLTYKATNVHYPKSVEEVQEIVRQSETLKALGSRHSFNTIADTKENQISLKELNKVVSLDKKALTVTVEGGIKYGELAPYLEENGLALHNLASLPHISIAGACATATHGSGVNNGNLATAVSGIEFVNAAGNVVSLSREKDGEHFEGAVVGLGAFGVVTKLTLNVQPSFKMKQVVYRNMPMKSLEKNFLEIMSSGYSVSLFTDWKDQKINEVWIKSKVSADDKPAEATYFGGTLATENVHPVEALSAENCTEQMGVSGVWYERMPHFKMGFTPSAGKELQSEFFIPIEHGYEAMIAIEKLHEKISPHIFISEIRAIKADNLWMSPCYQQTCVALHTTWKQEIDIVMGLIPLFEEAIAPFNPKPHWAKLFTIKPELLQSKYKKLADFKALVKQYDPNGKFKNDFLNKNLYS</sequence>
<dbReference type="EMBL" id="JAYFUM010000006">
    <property type="protein sequence ID" value="MEA5138602.1"/>
    <property type="molecule type" value="Genomic_DNA"/>
</dbReference>
<dbReference type="Gene3D" id="1.10.45.10">
    <property type="entry name" value="Vanillyl-alcohol Oxidase, Chain A, domain 4"/>
    <property type="match status" value="1"/>
</dbReference>
<keyword evidence="2" id="KW-0560">Oxidoreductase</keyword>
<dbReference type="PROSITE" id="PS51387">
    <property type="entry name" value="FAD_PCMH"/>
    <property type="match status" value="1"/>
</dbReference>
<dbReference type="InterPro" id="IPR007173">
    <property type="entry name" value="ALO_C"/>
</dbReference>
<evidence type="ECO:0000256" key="1">
    <source>
        <dbReference type="ARBA" id="ARBA00022827"/>
    </source>
</evidence>
<dbReference type="SUPFAM" id="SSF56176">
    <property type="entry name" value="FAD-binding/transporter-associated domain-like"/>
    <property type="match status" value="1"/>
</dbReference>
<reference evidence="4 5" key="1">
    <citation type="submission" date="2023-12" db="EMBL/GenBank/DDBJ databases">
        <title>Novel species of the genus Arcicella isolated from rivers.</title>
        <authorList>
            <person name="Lu H."/>
        </authorList>
    </citation>
    <scope>NUCLEOTIDE SEQUENCE [LARGE SCALE GENOMIC DNA]</scope>
    <source>
        <strain evidence="4 5">KCTC 23307</strain>
    </source>
</reference>
<dbReference type="InterPro" id="IPR010031">
    <property type="entry name" value="FAD_lactone_oxidase-like"/>
</dbReference>
<dbReference type="InterPro" id="IPR016171">
    <property type="entry name" value="Vanillyl_alc_oxidase_C-sub2"/>
</dbReference>
<evidence type="ECO:0000313" key="5">
    <source>
        <dbReference type="Proteomes" id="UP001302949"/>
    </source>
</evidence>
<dbReference type="Pfam" id="PF01565">
    <property type="entry name" value="FAD_binding_4"/>
    <property type="match status" value="1"/>
</dbReference>
<dbReference type="Gene3D" id="3.30.70.2530">
    <property type="match status" value="1"/>
</dbReference>
<gene>
    <name evidence="4" type="ORF">VB248_05650</name>
</gene>
<evidence type="ECO:0000313" key="4">
    <source>
        <dbReference type="EMBL" id="MEA5138602.1"/>
    </source>
</evidence>
<dbReference type="InterPro" id="IPR016169">
    <property type="entry name" value="FAD-bd_PCMH_sub2"/>
</dbReference>
<feature type="domain" description="FAD-binding PCMH-type" evidence="3">
    <location>
        <begin position="44"/>
        <end position="210"/>
    </location>
</feature>
<dbReference type="PANTHER" id="PTHR43762:SF1">
    <property type="entry name" value="D-ARABINONO-1,4-LACTONE OXIDASE"/>
    <property type="match status" value="1"/>
</dbReference>